<dbReference type="Proteomes" id="UP000255231">
    <property type="component" value="Unassembled WGS sequence"/>
</dbReference>
<gene>
    <name evidence="2" type="ORF">NCTC13560_00217</name>
    <name evidence="1" type="ORF">SAMN05421682_106223</name>
</gene>
<keyword evidence="3" id="KW-1185">Reference proteome</keyword>
<dbReference type="KEGG" id="cil:EG358_14860"/>
<name>A0A381F4D9_9FLAO</name>
<dbReference type="EMBL" id="FTMF01000006">
    <property type="protein sequence ID" value="SIQ60693.1"/>
    <property type="molecule type" value="Genomic_DNA"/>
</dbReference>
<accession>A0A381F4D9</accession>
<evidence type="ECO:0000313" key="1">
    <source>
        <dbReference type="EMBL" id="SIQ60693.1"/>
    </source>
</evidence>
<dbReference type="AlphaFoldDB" id="A0A381F4D9"/>
<reference evidence="2 4" key="2">
    <citation type="submission" date="2018-06" db="EMBL/GenBank/DDBJ databases">
        <authorList>
            <consortium name="Pathogen Informatics"/>
            <person name="Doyle S."/>
        </authorList>
    </citation>
    <scope>NUCLEOTIDE SEQUENCE [LARGE SCALE GENOMIC DNA]</scope>
    <source>
        <strain evidence="2 4">NCTC13560</strain>
    </source>
</reference>
<organism evidence="2 4">
    <name type="scientific">Chryseobacterium indoltheticum</name>
    <dbReference type="NCBI Taxonomy" id="254"/>
    <lineage>
        <taxon>Bacteria</taxon>
        <taxon>Pseudomonadati</taxon>
        <taxon>Bacteroidota</taxon>
        <taxon>Flavobacteriia</taxon>
        <taxon>Flavobacteriales</taxon>
        <taxon>Weeksellaceae</taxon>
        <taxon>Chryseobacterium group</taxon>
        <taxon>Chryseobacterium</taxon>
    </lineage>
</organism>
<dbReference type="Proteomes" id="UP000185725">
    <property type="component" value="Unassembled WGS sequence"/>
</dbReference>
<proteinExistence type="predicted"/>
<reference evidence="1 3" key="1">
    <citation type="submission" date="2017-01" db="EMBL/GenBank/DDBJ databases">
        <authorList>
            <person name="Varghese N."/>
            <person name="Submissions S."/>
        </authorList>
    </citation>
    <scope>NUCLEOTIDE SEQUENCE [LARGE SCALE GENOMIC DNA]</scope>
    <source>
        <strain evidence="1 3">ATCC 27950</strain>
    </source>
</reference>
<dbReference type="OrthoDB" id="1273330at2"/>
<sequence length="276" mass="32530">MLEKFEDFITDLKNNSFVIVREDNVEDNRELLEYRDAEGNFEEVYEEMKIKVPEKDWEYEDLGALSLDWDAVTDQSDEAYLWGGFQLHNFSSALSSPSDFWEPYNEGRRFWENNPQPEAEAIWKDFLPKLNYINGSGHGSDGTFGCILREEGVYPCPMYFYDSGIWFELNMTLEEYYNTMLQCKAVYYWQYFYIDTEEIVKKLGNFKPVFIEHGGQYLEGPHAFDDKLRDGTISTSVEGVLLQMKNIIKRFPKLFPDVDLAYFKERCDTLEKALNK</sequence>
<dbReference type="GeneID" id="303674989"/>
<dbReference type="EMBL" id="UFVS01000001">
    <property type="protein sequence ID" value="SUX41420.1"/>
    <property type="molecule type" value="Genomic_DNA"/>
</dbReference>
<dbReference type="RefSeq" id="WP_076560880.1">
    <property type="nucleotide sequence ID" value="NZ_CP033929.1"/>
</dbReference>
<evidence type="ECO:0000313" key="2">
    <source>
        <dbReference type="EMBL" id="SUX41420.1"/>
    </source>
</evidence>
<evidence type="ECO:0000313" key="3">
    <source>
        <dbReference type="Proteomes" id="UP000185725"/>
    </source>
</evidence>
<evidence type="ECO:0000313" key="4">
    <source>
        <dbReference type="Proteomes" id="UP000255231"/>
    </source>
</evidence>
<protein>
    <submittedName>
        <fullName evidence="2">Uncharacterized protein</fullName>
    </submittedName>
</protein>